<evidence type="ECO:0000259" key="10">
    <source>
        <dbReference type="Pfam" id="PF02602"/>
    </source>
</evidence>
<accession>A0ABT7N6M8</accession>
<dbReference type="EMBL" id="JASZYV010000001">
    <property type="protein sequence ID" value="MDM0043535.1"/>
    <property type="molecule type" value="Genomic_DNA"/>
</dbReference>
<evidence type="ECO:0000256" key="8">
    <source>
        <dbReference type="ARBA" id="ARBA00048617"/>
    </source>
</evidence>
<reference evidence="11" key="1">
    <citation type="submission" date="2023-06" db="EMBL/GenBank/DDBJ databases">
        <authorList>
            <person name="Jiang Y."/>
            <person name="Liu Q."/>
        </authorList>
    </citation>
    <scope>NUCLEOTIDE SEQUENCE</scope>
    <source>
        <strain evidence="11">CGMCC 1.12089</strain>
    </source>
</reference>
<name>A0ABT7N6M8_9BURK</name>
<evidence type="ECO:0000313" key="12">
    <source>
        <dbReference type="Proteomes" id="UP001174908"/>
    </source>
</evidence>
<comment type="caution">
    <text evidence="11">The sequence shown here is derived from an EMBL/GenBank/DDBJ whole genome shotgun (WGS) entry which is preliminary data.</text>
</comment>
<keyword evidence="5 9" id="KW-0627">Porphyrin biosynthesis</keyword>
<evidence type="ECO:0000256" key="7">
    <source>
        <dbReference type="ARBA" id="ARBA00040167"/>
    </source>
</evidence>
<evidence type="ECO:0000313" key="11">
    <source>
        <dbReference type="EMBL" id="MDM0043535.1"/>
    </source>
</evidence>
<dbReference type="InterPro" id="IPR003754">
    <property type="entry name" value="4pyrrol_synth_uPrphyn_synth"/>
</dbReference>
<dbReference type="GO" id="GO:0004852">
    <property type="term" value="F:uroporphyrinogen-III synthase activity"/>
    <property type="evidence" value="ECO:0007669"/>
    <property type="project" value="UniProtKB-EC"/>
</dbReference>
<evidence type="ECO:0000256" key="6">
    <source>
        <dbReference type="ARBA" id="ARBA00037589"/>
    </source>
</evidence>
<comment type="similarity">
    <text evidence="2 9">Belongs to the uroporphyrinogen-III synthase family.</text>
</comment>
<protein>
    <recommendedName>
        <fullName evidence="7 9">Uroporphyrinogen-III synthase</fullName>
        <ecNumber evidence="3 9">4.2.1.75</ecNumber>
    </recommendedName>
</protein>
<sequence length="257" mass="27357">MPQRRVLVTRPVHEARRWLDGLRAQGFDAQALPLITIAPLQDTTRLDAVRADALDFKAWMFVSAAAVRHFLNGDARLVASDGPRCWATGPGTVAALRDAGVPRHRIDAPDDASPRFDSEALWPLVAQQVSAGTRVLLVRGAGEDDLPAGRDWLAGQIEAAGGQAHAVAAYRRTAPSWDEALTELARSASSDGTIWLFSSSQAVANLRQLLPDVDWKAACAICTHPRIGDAASAAGFGRVQVANAPLKALAASIESFA</sequence>
<proteinExistence type="inferred from homology"/>
<gene>
    <name evidence="11" type="ORF">QTH91_03495</name>
</gene>
<dbReference type="Pfam" id="PF02602">
    <property type="entry name" value="HEM4"/>
    <property type="match status" value="1"/>
</dbReference>
<comment type="function">
    <text evidence="6 9">Catalyzes cyclization of the linear tetrapyrrole, hydroxymethylbilane, to the macrocyclic uroporphyrinogen III.</text>
</comment>
<organism evidence="11 12">
    <name type="scientific">Variovorax dokdonensis</name>
    <dbReference type="NCBI Taxonomy" id="344883"/>
    <lineage>
        <taxon>Bacteria</taxon>
        <taxon>Pseudomonadati</taxon>
        <taxon>Pseudomonadota</taxon>
        <taxon>Betaproteobacteria</taxon>
        <taxon>Burkholderiales</taxon>
        <taxon>Comamonadaceae</taxon>
        <taxon>Variovorax</taxon>
    </lineage>
</organism>
<comment type="catalytic activity">
    <reaction evidence="8 9">
        <text>hydroxymethylbilane = uroporphyrinogen III + H2O</text>
        <dbReference type="Rhea" id="RHEA:18965"/>
        <dbReference type="ChEBI" id="CHEBI:15377"/>
        <dbReference type="ChEBI" id="CHEBI:57308"/>
        <dbReference type="ChEBI" id="CHEBI:57845"/>
        <dbReference type="EC" id="4.2.1.75"/>
    </reaction>
</comment>
<dbReference type="PANTHER" id="PTHR38042">
    <property type="entry name" value="UROPORPHYRINOGEN-III SYNTHASE, CHLOROPLASTIC"/>
    <property type="match status" value="1"/>
</dbReference>
<evidence type="ECO:0000256" key="5">
    <source>
        <dbReference type="ARBA" id="ARBA00023244"/>
    </source>
</evidence>
<dbReference type="Proteomes" id="UP001174908">
    <property type="component" value="Unassembled WGS sequence"/>
</dbReference>
<dbReference type="EC" id="4.2.1.75" evidence="3 9"/>
<evidence type="ECO:0000256" key="1">
    <source>
        <dbReference type="ARBA" id="ARBA00004772"/>
    </source>
</evidence>
<keyword evidence="4 9" id="KW-0456">Lyase</keyword>
<comment type="pathway">
    <text evidence="1 9">Porphyrin-containing compound metabolism; protoporphyrin-IX biosynthesis; coproporphyrinogen-III from 5-aminolevulinate: step 3/4.</text>
</comment>
<dbReference type="InterPro" id="IPR039793">
    <property type="entry name" value="UROS/Hem4"/>
</dbReference>
<evidence type="ECO:0000256" key="3">
    <source>
        <dbReference type="ARBA" id="ARBA00013109"/>
    </source>
</evidence>
<dbReference type="SUPFAM" id="SSF69618">
    <property type="entry name" value="HemD-like"/>
    <property type="match status" value="1"/>
</dbReference>
<evidence type="ECO:0000256" key="4">
    <source>
        <dbReference type="ARBA" id="ARBA00023239"/>
    </source>
</evidence>
<feature type="domain" description="Tetrapyrrole biosynthesis uroporphyrinogen III synthase" evidence="10">
    <location>
        <begin position="21"/>
        <end position="245"/>
    </location>
</feature>
<dbReference type="InterPro" id="IPR036108">
    <property type="entry name" value="4pyrrol_syn_uPrphyn_synt_sf"/>
</dbReference>
<dbReference type="PANTHER" id="PTHR38042:SF1">
    <property type="entry name" value="UROPORPHYRINOGEN-III SYNTHASE, CHLOROPLASTIC"/>
    <property type="match status" value="1"/>
</dbReference>
<keyword evidence="12" id="KW-1185">Reference proteome</keyword>
<dbReference type="CDD" id="cd06578">
    <property type="entry name" value="HemD"/>
    <property type="match status" value="1"/>
</dbReference>
<evidence type="ECO:0000256" key="9">
    <source>
        <dbReference type="RuleBase" id="RU366031"/>
    </source>
</evidence>
<dbReference type="Gene3D" id="3.40.50.10090">
    <property type="match status" value="2"/>
</dbReference>
<evidence type="ECO:0000256" key="2">
    <source>
        <dbReference type="ARBA" id="ARBA00008133"/>
    </source>
</evidence>